<keyword evidence="5 8" id="KW-0687">Ribonucleoprotein</keyword>
<organism evidence="9 10">
    <name type="scientific">Prochlorococcus marinus str. GP2</name>
    <dbReference type="NCBI Taxonomy" id="59925"/>
    <lineage>
        <taxon>Bacteria</taxon>
        <taxon>Bacillati</taxon>
        <taxon>Cyanobacteriota</taxon>
        <taxon>Cyanophyceae</taxon>
        <taxon>Synechococcales</taxon>
        <taxon>Prochlorococcaceae</taxon>
        <taxon>Prochlorococcus</taxon>
    </lineage>
</organism>
<dbReference type="Proteomes" id="UP000030598">
    <property type="component" value="Unassembled WGS sequence"/>
</dbReference>
<comment type="subunit">
    <text evidence="7 8">Part of the 30S ribosomal subunit. Contacts proteins S3 and S10.</text>
</comment>
<dbReference type="AlphaFoldDB" id="A0A0A1ZE14"/>
<evidence type="ECO:0000313" key="9">
    <source>
        <dbReference type="EMBL" id="KGF86508.1"/>
    </source>
</evidence>
<comment type="function">
    <text evidence="1 8">Binds 16S rRNA, required for the assembly of 30S particles and may also be responsible for determining the conformation of the 16S rRNA at the A site.</text>
</comment>
<name>A0A0A1ZE14_PROMR</name>
<dbReference type="Pfam" id="PF00253">
    <property type="entry name" value="Ribosomal_S14"/>
    <property type="match status" value="1"/>
</dbReference>
<dbReference type="STRING" id="59925.EU91_1270"/>
<comment type="similarity">
    <text evidence="2 8">Belongs to the universal ribosomal protein uS14 family.</text>
</comment>
<dbReference type="Gene3D" id="1.10.287.1480">
    <property type="match status" value="1"/>
</dbReference>
<comment type="caution">
    <text evidence="9">The sequence shown here is derived from an EMBL/GenBank/DDBJ whole genome shotgun (WGS) entry which is preliminary data.</text>
</comment>
<dbReference type="PROSITE" id="PS00527">
    <property type="entry name" value="RIBOSOMAL_S14"/>
    <property type="match status" value="1"/>
</dbReference>
<dbReference type="eggNOG" id="COG0199">
    <property type="taxonomic scope" value="Bacteria"/>
</dbReference>
<evidence type="ECO:0000256" key="5">
    <source>
        <dbReference type="ARBA" id="ARBA00023274"/>
    </source>
</evidence>
<dbReference type="OrthoDB" id="9810484at2"/>
<evidence type="ECO:0000256" key="3">
    <source>
        <dbReference type="ARBA" id="ARBA00022730"/>
    </source>
</evidence>
<dbReference type="PANTHER" id="PTHR19836">
    <property type="entry name" value="30S RIBOSOMAL PROTEIN S14"/>
    <property type="match status" value="1"/>
</dbReference>
<keyword evidence="4 8" id="KW-0689">Ribosomal protein</keyword>
<dbReference type="GO" id="GO:0003735">
    <property type="term" value="F:structural constituent of ribosome"/>
    <property type="evidence" value="ECO:0007669"/>
    <property type="project" value="InterPro"/>
</dbReference>
<evidence type="ECO:0000256" key="7">
    <source>
        <dbReference type="ARBA" id="ARBA00047110"/>
    </source>
</evidence>
<keyword evidence="8" id="KW-0694">RNA-binding</keyword>
<evidence type="ECO:0000256" key="8">
    <source>
        <dbReference type="HAMAP-Rule" id="MF_00537"/>
    </source>
</evidence>
<evidence type="ECO:0000256" key="1">
    <source>
        <dbReference type="ARBA" id="ARBA00003686"/>
    </source>
</evidence>
<dbReference type="PANTHER" id="PTHR19836:SF19">
    <property type="entry name" value="SMALL RIBOSOMAL SUBUNIT PROTEIN US14M"/>
    <property type="match status" value="1"/>
</dbReference>
<evidence type="ECO:0000256" key="4">
    <source>
        <dbReference type="ARBA" id="ARBA00022980"/>
    </source>
</evidence>
<dbReference type="GO" id="GO:0019843">
    <property type="term" value="F:rRNA binding"/>
    <property type="evidence" value="ECO:0007669"/>
    <property type="project" value="UniProtKB-UniRule"/>
</dbReference>
<dbReference type="GO" id="GO:0005737">
    <property type="term" value="C:cytoplasm"/>
    <property type="evidence" value="ECO:0007669"/>
    <property type="project" value="UniProtKB-ARBA"/>
</dbReference>
<dbReference type="RefSeq" id="WP_032524737.1">
    <property type="nucleotide sequence ID" value="NZ_CP138934.1"/>
</dbReference>
<dbReference type="SUPFAM" id="SSF57716">
    <property type="entry name" value="Glucocorticoid receptor-like (DNA-binding domain)"/>
    <property type="match status" value="1"/>
</dbReference>
<keyword evidence="3 8" id="KW-0699">rRNA-binding</keyword>
<sequence>MAKKSMIAREVKRKKLVKKYAEKRKSLLLEFNSAKDPMERLEIHRKIQALPRNSAPTRVRNRCWATGKPRGVYRDFGLCRNQLRQRAHNGELPGVVKSSW</sequence>
<dbReference type="InterPro" id="IPR018271">
    <property type="entry name" value="Ribosomal_uS14_CS"/>
</dbReference>
<evidence type="ECO:0000313" key="10">
    <source>
        <dbReference type="Proteomes" id="UP000030598"/>
    </source>
</evidence>
<reference evidence="10" key="1">
    <citation type="journal article" date="2014" name="Sci. Data">
        <title>Genomes of diverse isolates of the marine cyanobacterium Prochlorococcus.</title>
        <authorList>
            <person name="Biller S."/>
            <person name="Berube P."/>
            <person name="Thompson J."/>
            <person name="Kelly L."/>
            <person name="Roggensack S."/>
            <person name="Awad L."/>
            <person name="Roache-Johnson K."/>
            <person name="Ding H."/>
            <person name="Giovannoni S.J."/>
            <person name="Moore L.R."/>
            <person name="Chisholm S.W."/>
        </authorList>
    </citation>
    <scope>NUCLEOTIDE SEQUENCE [LARGE SCALE GENOMIC DNA]</scope>
    <source>
        <strain evidence="10">GP2</strain>
    </source>
</reference>
<dbReference type="FunFam" id="1.10.287.1480:FF:000001">
    <property type="entry name" value="30S ribosomal protein S14"/>
    <property type="match status" value="1"/>
</dbReference>
<dbReference type="EMBL" id="JNAH01000007">
    <property type="protein sequence ID" value="KGF86508.1"/>
    <property type="molecule type" value="Genomic_DNA"/>
</dbReference>
<dbReference type="GO" id="GO:0015935">
    <property type="term" value="C:small ribosomal subunit"/>
    <property type="evidence" value="ECO:0007669"/>
    <property type="project" value="TreeGrafter"/>
</dbReference>
<gene>
    <name evidence="8" type="primary">rpsN</name>
    <name evidence="8" type="synonym">rps14</name>
    <name evidence="9" type="ORF">EU91_1270</name>
</gene>
<dbReference type="InterPro" id="IPR001209">
    <property type="entry name" value="Ribosomal_uS14"/>
</dbReference>
<evidence type="ECO:0000256" key="2">
    <source>
        <dbReference type="ARBA" id="ARBA00009083"/>
    </source>
</evidence>
<dbReference type="GO" id="GO:0006412">
    <property type="term" value="P:translation"/>
    <property type="evidence" value="ECO:0007669"/>
    <property type="project" value="UniProtKB-UniRule"/>
</dbReference>
<evidence type="ECO:0000256" key="6">
    <source>
        <dbReference type="ARBA" id="ARBA00035167"/>
    </source>
</evidence>
<accession>A0A0A1ZE14</accession>
<dbReference type="HAMAP" id="MF_00537">
    <property type="entry name" value="Ribosomal_uS14_1"/>
    <property type="match status" value="1"/>
</dbReference>
<protein>
    <recommendedName>
        <fullName evidence="6 8">Small ribosomal subunit protein uS14</fullName>
    </recommendedName>
</protein>
<dbReference type="InterPro" id="IPR023036">
    <property type="entry name" value="Ribosomal_uS14_bac/plastid"/>
</dbReference>
<dbReference type="NCBIfam" id="NF006477">
    <property type="entry name" value="PRK08881.1"/>
    <property type="match status" value="1"/>
</dbReference>
<proteinExistence type="inferred from homology"/>